<feature type="domain" description="HTH lysR-type" evidence="5">
    <location>
        <begin position="1"/>
        <end position="59"/>
    </location>
</feature>
<dbReference type="CDD" id="cd08422">
    <property type="entry name" value="PBP2_CrgA_like"/>
    <property type="match status" value="1"/>
</dbReference>
<comment type="similarity">
    <text evidence="1">Belongs to the LysR transcriptional regulatory family.</text>
</comment>
<accession>A0A963YW09</accession>
<evidence type="ECO:0000256" key="1">
    <source>
        <dbReference type="ARBA" id="ARBA00009437"/>
    </source>
</evidence>
<dbReference type="InterPro" id="IPR000847">
    <property type="entry name" value="LysR_HTH_N"/>
</dbReference>
<evidence type="ECO:0000313" key="7">
    <source>
        <dbReference type="Proteomes" id="UP000708298"/>
    </source>
</evidence>
<keyword evidence="7" id="KW-1185">Reference proteome</keyword>
<dbReference type="Pfam" id="PF00126">
    <property type="entry name" value="HTH_1"/>
    <property type="match status" value="1"/>
</dbReference>
<dbReference type="Gene3D" id="1.10.10.10">
    <property type="entry name" value="Winged helix-like DNA-binding domain superfamily/Winged helix DNA-binding domain"/>
    <property type="match status" value="1"/>
</dbReference>
<dbReference type="AlphaFoldDB" id="A0A963YW09"/>
<reference evidence="6" key="2">
    <citation type="submission" date="2021-01" db="EMBL/GenBank/DDBJ databases">
        <authorList>
            <person name="Mieszkin S."/>
            <person name="Pouder E."/>
            <person name="Alain K."/>
        </authorList>
    </citation>
    <scope>NUCLEOTIDE SEQUENCE</scope>
    <source>
        <strain evidence="6">HW T2.11</strain>
    </source>
</reference>
<sequence length="299" mass="31399">MSDLAAIGTFVAVGDRGGFRAAAATLGMTSSGVSKAVSRLERSLGVQLLARTTRVVRLTPAGATFHARCKAILADLADAESVTAAAAVLPSGKLTISVAATGIEGNRVMPVVAAFLERHPQVEVEARMSDRFVDFVEENVDLAIRIGHLPASDLIAVKVGESRLALCGAPRYLAAAGVPVHPDDLAAHRFVGFVTPGTATRFKYRFAVDGQLRAIDVSAQLVVDDGDALVAAALQSVGLIMVSDHVVADLIRQGRLVRLLRDFEAPATPISVVHPPSRHLSPAARILIDMLRQGMHSAG</sequence>
<dbReference type="PANTHER" id="PTHR30537:SF5">
    <property type="entry name" value="HTH-TYPE TRANSCRIPTIONAL ACTIVATOR TTDR-RELATED"/>
    <property type="match status" value="1"/>
</dbReference>
<dbReference type="FunFam" id="1.10.10.10:FF:000001">
    <property type="entry name" value="LysR family transcriptional regulator"/>
    <property type="match status" value="1"/>
</dbReference>
<name>A0A963YW09_9PROT</name>
<dbReference type="GO" id="GO:0003700">
    <property type="term" value="F:DNA-binding transcription factor activity"/>
    <property type="evidence" value="ECO:0007669"/>
    <property type="project" value="InterPro"/>
</dbReference>
<dbReference type="InterPro" id="IPR036388">
    <property type="entry name" value="WH-like_DNA-bd_sf"/>
</dbReference>
<dbReference type="PANTHER" id="PTHR30537">
    <property type="entry name" value="HTH-TYPE TRANSCRIPTIONAL REGULATOR"/>
    <property type="match status" value="1"/>
</dbReference>
<dbReference type="Pfam" id="PF03466">
    <property type="entry name" value="LysR_substrate"/>
    <property type="match status" value="1"/>
</dbReference>
<keyword evidence="4" id="KW-0804">Transcription</keyword>
<organism evidence="6 7">
    <name type="scientific">Acidisoma silvae</name>
    <dbReference type="NCBI Taxonomy" id="2802396"/>
    <lineage>
        <taxon>Bacteria</taxon>
        <taxon>Pseudomonadati</taxon>
        <taxon>Pseudomonadota</taxon>
        <taxon>Alphaproteobacteria</taxon>
        <taxon>Acetobacterales</taxon>
        <taxon>Acidocellaceae</taxon>
        <taxon>Acidisoma</taxon>
    </lineage>
</organism>
<keyword evidence="2" id="KW-0805">Transcription regulation</keyword>
<evidence type="ECO:0000256" key="2">
    <source>
        <dbReference type="ARBA" id="ARBA00023015"/>
    </source>
</evidence>
<dbReference type="Proteomes" id="UP000708298">
    <property type="component" value="Unassembled WGS sequence"/>
</dbReference>
<dbReference type="InterPro" id="IPR005119">
    <property type="entry name" value="LysR_subst-bd"/>
</dbReference>
<reference evidence="6" key="1">
    <citation type="journal article" date="2021" name="Microorganisms">
        <title>Acidisoma silvae sp. nov. and Acidisomacellulosilytica sp. nov., Two Acidophilic Bacteria Isolated from Decaying Wood, Hydrolyzing Cellulose and Producing Poly-3-hydroxybutyrate.</title>
        <authorList>
            <person name="Mieszkin S."/>
            <person name="Pouder E."/>
            <person name="Uroz S."/>
            <person name="Simon-Colin C."/>
            <person name="Alain K."/>
        </authorList>
    </citation>
    <scope>NUCLEOTIDE SEQUENCE</scope>
    <source>
        <strain evidence="6">HW T2.11</strain>
    </source>
</reference>
<dbReference type="SUPFAM" id="SSF53850">
    <property type="entry name" value="Periplasmic binding protein-like II"/>
    <property type="match status" value="1"/>
</dbReference>
<dbReference type="EMBL" id="JAESVB010000019">
    <property type="protein sequence ID" value="MCB8877884.1"/>
    <property type="molecule type" value="Genomic_DNA"/>
</dbReference>
<dbReference type="InterPro" id="IPR036390">
    <property type="entry name" value="WH_DNA-bd_sf"/>
</dbReference>
<dbReference type="SUPFAM" id="SSF46785">
    <property type="entry name" value="Winged helix' DNA-binding domain"/>
    <property type="match status" value="1"/>
</dbReference>
<gene>
    <name evidence="6" type="ORF">ASILVAE211_22015</name>
</gene>
<proteinExistence type="inferred from homology"/>
<protein>
    <submittedName>
        <fullName evidence="6">LysR family transcriptional regulator</fullName>
    </submittedName>
</protein>
<dbReference type="Gene3D" id="3.40.190.10">
    <property type="entry name" value="Periplasmic binding protein-like II"/>
    <property type="match status" value="2"/>
</dbReference>
<evidence type="ECO:0000313" key="6">
    <source>
        <dbReference type="EMBL" id="MCB8877884.1"/>
    </source>
</evidence>
<dbReference type="RefSeq" id="WP_227323528.1">
    <property type="nucleotide sequence ID" value="NZ_JAESVB010000019.1"/>
</dbReference>
<comment type="caution">
    <text evidence="6">The sequence shown here is derived from an EMBL/GenBank/DDBJ whole genome shotgun (WGS) entry which is preliminary data.</text>
</comment>
<evidence type="ECO:0000256" key="4">
    <source>
        <dbReference type="ARBA" id="ARBA00023163"/>
    </source>
</evidence>
<evidence type="ECO:0000259" key="5">
    <source>
        <dbReference type="PROSITE" id="PS50931"/>
    </source>
</evidence>
<dbReference type="GO" id="GO:0043565">
    <property type="term" value="F:sequence-specific DNA binding"/>
    <property type="evidence" value="ECO:0007669"/>
    <property type="project" value="TreeGrafter"/>
</dbReference>
<dbReference type="PROSITE" id="PS50931">
    <property type="entry name" value="HTH_LYSR"/>
    <property type="match status" value="1"/>
</dbReference>
<keyword evidence="3" id="KW-0238">DNA-binding</keyword>
<dbReference type="InterPro" id="IPR058163">
    <property type="entry name" value="LysR-type_TF_proteobact-type"/>
</dbReference>
<dbReference type="GO" id="GO:0006351">
    <property type="term" value="P:DNA-templated transcription"/>
    <property type="evidence" value="ECO:0007669"/>
    <property type="project" value="TreeGrafter"/>
</dbReference>
<evidence type="ECO:0000256" key="3">
    <source>
        <dbReference type="ARBA" id="ARBA00023125"/>
    </source>
</evidence>